<evidence type="ECO:0008006" key="4">
    <source>
        <dbReference type="Google" id="ProtNLM"/>
    </source>
</evidence>
<name>A0A369QNL0_9BACT</name>
<evidence type="ECO:0000313" key="3">
    <source>
        <dbReference type="Proteomes" id="UP000253919"/>
    </source>
</evidence>
<dbReference type="AlphaFoldDB" id="A0A369QNL0"/>
<organism evidence="2 3">
    <name type="scientific">Adhaeribacter pallidiroseus</name>
    <dbReference type="NCBI Taxonomy" id="2072847"/>
    <lineage>
        <taxon>Bacteria</taxon>
        <taxon>Pseudomonadati</taxon>
        <taxon>Bacteroidota</taxon>
        <taxon>Cytophagia</taxon>
        <taxon>Cytophagales</taxon>
        <taxon>Hymenobacteraceae</taxon>
        <taxon>Adhaeribacter</taxon>
    </lineage>
</organism>
<keyword evidence="3" id="KW-1185">Reference proteome</keyword>
<feature type="chain" id="PRO_5016969065" description="Outer membrane protein beta-barrel domain-containing protein" evidence="1">
    <location>
        <begin position="21"/>
        <end position="251"/>
    </location>
</feature>
<evidence type="ECO:0000256" key="1">
    <source>
        <dbReference type="SAM" id="SignalP"/>
    </source>
</evidence>
<proteinExistence type="predicted"/>
<keyword evidence="1" id="KW-0732">Signal</keyword>
<evidence type="ECO:0000313" key="2">
    <source>
        <dbReference type="EMBL" id="RDC64847.1"/>
    </source>
</evidence>
<sequence length="251" mass="27797">MRHIQYFLGLLVACSTGLLAGCSSVYMPNVPNTPMFTQQGEISAGGHVTLKGNFSFNGAYAVSDHFGVMMNASHLNNQREKENFRHSLFEVGGGYFTTFGANKNRILEAYAGIGRGSSNRTEKDVTAESTVISDRVSGNFDKYFLQVNFTSKRKKDLRLFGSYFPLNYGTALRMSYVDMFRHVRNGEIQTTEDNIFLEPIFYTRLAITPAVQLQYTSGGNIGLKNRKALTAGYSVFSLGLVVNIGGRNLGR</sequence>
<reference evidence="2 3" key="1">
    <citation type="submission" date="2018-04" db="EMBL/GenBank/DDBJ databases">
        <title>Adhaeribacter sp. HMF7616 genome sequencing and assembly.</title>
        <authorList>
            <person name="Kang H."/>
            <person name="Kang J."/>
            <person name="Cha I."/>
            <person name="Kim H."/>
            <person name="Joh K."/>
        </authorList>
    </citation>
    <scope>NUCLEOTIDE SEQUENCE [LARGE SCALE GENOMIC DNA]</scope>
    <source>
        <strain evidence="2 3">HMF7616</strain>
    </source>
</reference>
<dbReference type="PROSITE" id="PS51257">
    <property type="entry name" value="PROKAR_LIPOPROTEIN"/>
    <property type="match status" value="1"/>
</dbReference>
<dbReference type="Proteomes" id="UP000253919">
    <property type="component" value="Unassembled WGS sequence"/>
</dbReference>
<protein>
    <recommendedName>
        <fullName evidence="4">Outer membrane protein beta-barrel domain-containing protein</fullName>
    </recommendedName>
</protein>
<accession>A0A369QNL0</accession>
<dbReference type="RefSeq" id="WP_115373942.1">
    <property type="nucleotide sequence ID" value="NZ_QASA01000001.1"/>
</dbReference>
<dbReference type="EMBL" id="QASA01000001">
    <property type="protein sequence ID" value="RDC64847.1"/>
    <property type="molecule type" value="Genomic_DNA"/>
</dbReference>
<comment type="caution">
    <text evidence="2">The sequence shown here is derived from an EMBL/GenBank/DDBJ whole genome shotgun (WGS) entry which is preliminary data.</text>
</comment>
<gene>
    <name evidence="2" type="ORF">AHMF7616_03468</name>
</gene>
<dbReference type="OrthoDB" id="1337415at2"/>
<feature type="signal peptide" evidence="1">
    <location>
        <begin position="1"/>
        <end position="20"/>
    </location>
</feature>